<dbReference type="OrthoDB" id="64893at2759"/>
<dbReference type="Pfam" id="PF03067">
    <property type="entry name" value="LPMO_10"/>
    <property type="match status" value="1"/>
</dbReference>
<dbReference type="AlphaFoldDB" id="A0A210QMK9"/>
<feature type="chain" id="PRO_5012374510" description="Chitin-binding type-4 domain-containing protein" evidence="1">
    <location>
        <begin position="20"/>
        <end position="187"/>
    </location>
</feature>
<name>A0A210QMK9_MIZYE</name>
<dbReference type="InterPro" id="IPR004302">
    <property type="entry name" value="Cellulose/chitin-bd_N"/>
</dbReference>
<dbReference type="EMBL" id="NEDP02002871">
    <property type="protein sequence ID" value="OWF49967.1"/>
    <property type="molecule type" value="Genomic_DNA"/>
</dbReference>
<organism evidence="3 4">
    <name type="scientific">Mizuhopecten yessoensis</name>
    <name type="common">Japanese scallop</name>
    <name type="synonym">Patinopecten yessoensis</name>
    <dbReference type="NCBI Taxonomy" id="6573"/>
    <lineage>
        <taxon>Eukaryota</taxon>
        <taxon>Metazoa</taxon>
        <taxon>Spiralia</taxon>
        <taxon>Lophotrochozoa</taxon>
        <taxon>Mollusca</taxon>
        <taxon>Bivalvia</taxon>
        <taxon>Autobranchia</taxon>
        <taxon>Pteriomorphia</taxon>
        <taxon>Pectinida</taxon>
        <taxon>Pectinoidea</taxon>
        <taxon>Pectinidae</taxon>
        <taxon>Mizuhopecten</taxon>
    </lineage>
</organism>
<keyword evidence="4" id="KW-1185">Reference proteome</keyword>
<protein>
    <recommendedName>
        <fullName evidence="2">Chitin-binding type-4 domain-containing protein</fullName>
    </recommendedName>
</protein>
<accession>A0A210QMK9</accession>
<keyword evidence="1" id="KW-0732">Signal</keyword>
<evidence type="ECO:0000259" key="2">
    <source>
        <dbReference type="Pfam" id="PF03067"/>
    </source>
</evidence>
<dbReference type="PANTHER" id="PTHR21113">
    <property type="entry name" value="AGAP001705-PA"/>
    <property type="match status" value="1"/>
</dbReference>
<evidence type="ECO:0000313" key="3">
    <source>
        <dbReference type="EMBL" id="OWF49967.1"/>
    </source>
</evidence>
<dbReference type="PANTHER" id="PTHR21113:SF4">
    <property type="entry name" value="CHITIN-BINDING TYPE-4 DOMAIN-CONTAINING PROTEIN"/>
    <property type="match status" value="1"/>
</dbReference>
<evidence type="ECO:0000256" key="1">
    <source>
        <dbReference type="SAM" id="SignalP"/>
    </source>
</evidence>
<reference evidence="3 4" key="1">
    <citation type="journal article" date="2017" name="Nat. Ecol. Evol.">
        <title>Scallop genome provides insights into evolution of bilaterian karyotype and development.</title>
        <authorList>
            <person name="Wang S."/>
            <person name="Zhang J."/>
            <person name="Jiao W."/>
            <person name="Li J."/>
            <person name="Xun X."/>
            <person name="Sun Y."/>
            <person name="Guo X."/>
            <person name="Huan P."/>
            <person name="Dong B."/>
            <person name="Zhang L."/>
            <person name="Hu X."/>
            <person name="Sun X."/>
            <person name="Wang J."/>
            <person name="Zhao C."/>
            <person name="Wang Y."/>
            <person name="Wang D."/>
            <person name="Huang X."/>
            <person name="Wang R."/>
            <person name="Lv J."/>
            <person name="Li Y."/>
            <person name="Zhang Z."/>
            <person name="Liu B."/>
            <person name="Lu W."/>
            <person name="Hui Y."/>
            <person name="Liang J."/>
            <person name="Zhou Z."/>
            <person name="Hou R."/>
            <person name="Li X."/>
            <person name="Liu Y."/>
            <person name="Li H."/>
            <person name="Ning X."/>
            <person name="Lin Y."/>
            <person name="Zhao L."/>
            <person name="Xing Q."/>
            <person name="Dou J."/>
            <person name="Li Y."/>
            <person name="Mao J."/>
            <person name="Guo H."/>
            <person name="Dou H."/>
            <person name="Li T."/>
            <person name="Mu C."/>
            <person name="Jiang W."/>
            <person name="Fu Q."/>
            <person name="Fu X."/>
            <person name="Miao Y."/>
            <person name="Liu J."/>
            <person name="Yu Q."/>
            <person name="Li R."/>
            <person name="Liao H."/>
            <person name="Li X."/>
            <person name="Kong Y."/>
            <person name="Jiang Z."/>
            <person name="Chourrout D."/>
            <person name="Li R."/>
            <person name="Bao Z."/>
        </authorList>
    </citation>
    <scope>NUCLEOTIDE SEQUENCE [LARGE SCALE GENOMIC DNA]</scope>
    <source>
        <strain evidence="3 4">PY_sf001</strain>
    </source>
</reference>
<proteinExistence type="predicted"/>
<sequence>MSRLVVLLWIHYCIVLVSGHGRLLEPAGRSSMWRFGYNTPVNYNDNQLFCGGYRNTVVNDGKCGVCGDPFQGPFENEAGGKYATGTIVRYYDITEEYINVTVDISAHHRGQFEFRLCPNNDVNTRVTQECLDQHVLQVEGGEDGGVHFVPAGSGIHHLRLGIPRGLTCSQCVLQWKYTTGISSIKEA</sequence>
<comment type="caution">
    <text evidence="3">The sequence shown here is derived from an EMBL/GenBank/DDBJ whole genome shotgun (WGS) entry which is preliminary data.</text>
</comment>
<dbReference type="Proteomes" id="UP000242188">
    <property type="component" value="Unassembled WGS sequence"/>
</dbReference>
<feature type="signal peptide" evidence="1">
    <location>
        <begin position="1"/>
        <end position="19"/>
    </location>
</feature>
<feature type="domain" description="Chitin-binding type-4" evidence="2">
    <location>
        <begin position="20"/>
        <end position="178"/>
    </location>
</feature>
<gene>
    <name evidence="3" type="ORF">KP79_PYT23205</name>
</gene>
<evidence type="ECO:0000313" key="4">
    <source>
        <dbReference type="Proteomes" id="UP000242188"/>
    </source>
</evidence>